<proteinExistence type="predicted"/>
<evidence type="ECO:0000259" key="1">
    <source>
        <dbReference type="Pfam" id="PF13426"/>
    </source>
</evidence>
<dbReference type="Gene3D" id="3.30.450.40">
    <property type="match status" value="1"/>
</dbReference>
<keyword evidence="3" id="KW-1185">Reference proteome</keyword>
<dbReference type="EMBL" id="JARYZI010000002">
    <property type="protein sequence ID" value="MDH8677372.1"/>
    <property type="molecule type" value="Genomic_DNA"/>
</dbReference>
<dbReference type="SUPFAM" id="SSF55781">
    <property type="entry name" value="GAF domain-like"/>
    <property type="match status" value="1"/>
</dbReference>
<dbReference type="Gene3D" id="3.30.450.20">
    <property type="entry name" value="PAS domain"/>
    <property type="match status" value="1"/>
</dbReference>
<feature type="domain" description="PAS" evidence="1">
    <location>
        <begin position="23"/>
        <end position="126"/>
    </location>
</feature>
<gene>
    <name evidence="2" type="ORF">QE109_04385</name>
</gene>
<dbReference type="Proteomes" id="UP001158045">
    <property type="component" value="Unassembled WGS sequence"/>
</dbReference>
<protein>
    <recommendedName>
        <fullName evidence="1">PAS domain-containing protein</fullName>
    </recommendedName>
</protein>
<evidence type="ECO:0000313" key="3">
    <source>
        <dbReference type="Proteomes" id="UP001158045"/>
    </source>
</evidence>
<reference evidence="2 3" key="1">
    <citation type="submission" date="2023-04" db="EMBL/GenBank/DDBJ databases">
        <title>Fusibacter bizertensis strain WBS, isolated from littoral bottom sediments of the Arctic seas - biochemical and genomic analysis.</title>
        <authorList>
            <person name="Brioukhanov A.L."/>
        </authorList>
    </citation>
    <scope>NUCLEOTIDE SEQUENCE [LARGE SCALE GENOMIC DNA]</scope>
    <source>
        <strain evidence="2 3">WBS</strain>
    </source>
</reference>
<evidence type="ECO:0000313" key="2">
    <source>
        <dbReference type="EMBL" id="MDH8677372.1"/>
    </source>
</evidence>
<dbReference type="CDD" id="cd00130">
    <property type="entry name" value="PAS"/>
    <property type="match status" value="1"/>
</dbReference>
<sequence>MLKISNEIIEDCMMNFVHHTTSMVIIADEYGKIMYSNQAFKSMLKLDFKKDELQDELKLWQYVSPYSKWLCQDVFSSMAPGENDTLEIVFKDKNDIPLHTEGKFTCVLTNSEATKMIVGIIEDVSERNMFTLEHTNLMRQLEQNTDYLNLVYKAYGALLEESDLSLDQRICQVLALLGEKVYADRAFVIYYDFVNGLITNPYEWCAEDIQSKKVGFQDKNMSTFKTWIDVHRDGERIYIEDLGRLPFDDSIRNSLEPFGVMSTVSIPLIKNGECYGCIGFDSVKINRTNAEFETKLLSDISGVLLSEILKKRL</sequence>
<dbReference type="Pfam" id="PF13426">
    <property type="entry name" value="PAS_9"/>
    <property type="match status" value="1"/>
</dbReference>
<dbReference type="InterPro" id="IPR029016">
    <property type="entry name" value="GAF-like_dom_sf"/>
</dbReference>
<dbReference type="SUPFAM" id="SSF55785">
    <property type="entry name" value="PYP-like sensor domain (PAS domain)"/>
    <property type="match status" value="1"/>
</dbReference>
<comment type="caution">
    <text evidence="2">The sequence shown here is derived from an EMBL/GenBank/DDBJ whole genome shotgun (WGS) entry which is preliminary data.</text>
</comment>
<dbReference type="InterPro" id="IPR035965">
    <property type="entry name" value="PAS-like_dom_sf"/>
</dbReference>
<dbReference type="RefSeq" id="WP_281093184.1">
    <property type="nucleotide sequence ID" value="NZ_JARYZI010000002.1"/>
</dbReference>
<organism evidence="2 3">
    <name type="scientific">Fusibacter bizertensis</name>
    <dbReference type="NCBI Taxonomy" id="1488331"/>
    <lineage>
        <taxon>Bacteria</taxon>
        <taxon>Bacillati</taxon>
        <taxon>Bacillota</taxon>
        <taxon>Clostridia</taxon>
        <taxon>Eubacteriales</taxon>
        <taxon>Eubacteriales Family XII. Incertae Sedis</taxon>
        <taxon>Fusibacter</taxon>
    </lineage>
</organism>
<accession>A0ABT6NAD1</accession>
<dbReference type="InterPro" id="IPR000014">
    <property type="entry name" value="PAS"/>
</dbReference>
<name>A0ABT6NAD1_9FIRM</name>